<proteinExistence type="predicted"/>
<reference evidence="1" key="1">
    <citation type="submission" date="2014-11" db="EMBL/GenBank/DDBJ databases">
        <authorList>
            <person name="Amaro Gonzalez C."/>
        </authorList>
    </citation>
    <scope>NUCLEOTIDE SEQUENCE</scope>
</reference>
<sequence length="32" mass="3549">MEVDLIQGSVHVHPRAPLSYVFRCMIVIPAGI</sequence>
<protein>
    <submittedName>
        <fullName evidence="1">Uncharacterized protein</fullName>
    </submittedName>
</protein>
<reference evidence="1" key="2">
    <citation type="journal article" date="2015" name="Fish Shellfish Immunol.">
        <title>Early steps in the European eel (Anguilla anguilla)-Vibrio vulnificus interaction in the gills: Role of the RtxA13 toxin.</title>
        <authorList>
            <person name="Callol A."/>
            <person name="Pajuelo D."/>
            <person name="Ebbesson L."/>
            <person name="Teles M."/>
            <person name="MacKenzie S."/>
            <person name="Amaro C."/>
        </authorList>
    </citation>
    <scope>NUCLEOTIDE SEQUENCE</scope>
</reference>
<dbReference type="AlphaFoldDB" id="A0A0E9XBF6"/>
<dbReference type="EMBL" id="GBXM01008613">
    <property type="protein sequence ID" value="JAH99964.1"/>
    <property type="molecule type" value="Transcribed_RNA"/>
</dbReference>
<organism evidence="1">
    <name type="scientific">Anguilla anguilla</name>
    <name type="common">European freshwater eel</name>
    <name type="synonym">Muraena anguilla</name>
    <dbReference type="NCBI Taxonomy" id="7936"/>
    <lineage>
        <taxon>Eukaryota</taxon>
        <taxon>Metazoa</taxon>
        <taxon>Chordata</taxon>
        <taxon>Craniata</taxon>
        <taxon>Vertebrata</taxon>
        <taxon>Euteleostomi</taxon>
        <taxon>Actinopterygii</taxon>
        <taxon>Neopterygii</taxon>
        <taxon>Teleostei</taxon>
        <taxon>Anguilliformes</taxon>
        <taxon>Anguillidae</taxon>
        <taxon>Anguilla</taxon>
    </lineage>
</organism>
<accession>A0A0E9XBF6</accession>
<evidence type="ECO:0000313" key="1">
    <source>
        <dbReference type="EMBL" id="JAH99964.1"/>
    </source>
</evidence>
<name>A0A0E9XBF6_ANGAN</name>